<organism evidence="2 3">
    <name type="scientific">Durusdinium trenchii</name>
    <dbReference type="NCBI Taxonomy" id="1381693"/>
    <lineage>
        <taxon>Eukaryota</taxon>
        <taxon>Sar</taxon>
        <taxon>Alveolata</taxon>
        <taxon>Dinophyceae</taxon>
        <taxon>Suessiales</taxon>
        <taxon>Symbiodiniaceae</taxon>
        <taxon>Durusdinium</taxon>
    </lineage>
</organism>
<dbReference type="Pfam" id="PF24681">
    <property type="entry name" value="Kelch_KLHDC2_KLHL20_DRC7"/>
    <property type="match status" value="1"/>
</dbReference>
<keyword evidence="1" id="KW-0812">Transmembrane</keyword>
<dbReference type="EMBL" id="CAXAMN010002224">
    <property type="protein sequence ID" value="CAK8998551.1"/>
    <property type="molecule type" value="Genomic_DNA"/>
</dbReference>
<evidence type="ECO:0000256" key="1">
    <source>
        <dbReference type="SAM" id="Phobius"/>
    </source>
</evidence>
<protein>
    <submittedName>
        <fullName evidence="2">Uncharacterized protein</fullName>
    </submittedName>
</protein>
<dbReference type="PANTHER" id="PTHR23244">
    <property type="entry name" value="KELCH REPEAT DOMAIN"/>
    <property type="match status" value="1"/>
</dbReference>
<evidence type="ECO:0000313" key="2">
    <source>
        <dbReference type="EMBL" id="CAK8998551.1"/>
    </source>
</evidence>
<evidence type="ECO:0000313" key="3">
    <source>
        <dbReference type="Proteomes" id="UP001642484"/>
    </source>
</evidence>
<keyword evidence="1" id="KW-0472">Membrane</keyword>
<dbReference type="InterPro" id="IPR011043">
    <property type="entry name" value="Gal_Oxase/kelch_b-propeller"/>
</dbReference>
<dbReference type="SUPFAM" id="SSF50965">
    <property type="entry name" value="Galactose oxidase, central domain"/>
    <property type="match status" value="1"/>
</dbReference>
<dbReference type="Gene3D" id="2.120.10.80">
    <property type="entry name" value="Kelch-type beta propeller"/>
    <property type="match status" value="1"/>
</dbReference>
<comment type="caution">
    <text evidence="2">The sequence shown here is derived from an EMBL/GenBank/DDBJ whole genome shotgun (WGS) entry which is preliminary data.</text>
</comment>
<dbReference type="InterPro" id="IPR015915">
    <property type="entry name" value="Kelch-typ_b-propeller"/>
</dbReference>
<dbReference type="Proteomes" id="UP001642484">
    <property type="component" value="Unassembled WGS sequence"/>
</dbReference>
<feature type="transmembrane region" description="Helical" evidence="1">
    <location>
        <begin position="155"/>
        <end position="178"/>
    </location>
</feature>
<keyword evidence="3" id="KW-1185">Reference proteome</keyword>
<keyword evidence="1" id="KW-1133">Transmembrane helix</keyword>
<sequence length="376" mass="43072">MFFANALPAGSKQYQFLGVSCTFKDNWWLPIKSRGTPPSRRNWHSMAWSNAAGGFYIFGGYDGSSLNDLYLYVREAGKWWQLETDGAAPSRRYRHSMAWSDAAGGFYIFGGYGEVGSSWGLLNDLYFAREVAVVNITSNEGSNPNVTKPKAAVDFALIVLGLSVGASCCLLVVVCFFYKRRLLSQDDECQDFKLDNPLAVKNLLLYADVRPVRYKFLEEILRAGKPWPRRQEAQDMNMEDGQTALVTREELESLWYDADKRRFYQTAEGTVEVHLFSVSHIWEAMEHPDAWRYQLQETVRGLQHLDGLVWVFFDYTSLYQYPRATEHQRKSFQRALEHMHLLYAHDGINVLIIDQPTEQATKQMMEQEEGATTAVA</sequence>
<proteinExistence type="predicted"/>
<gene>
    <name evidence="2" type="ORF">CCMP2556_LOCUS5296</name>
</gene>
<reference evidence="2 3" key="1">
    <citation type="submission" date="2024-02" db="EMBL/GenBank/DDBJ databases">
        <authorList>
            <person name="Chen Y."/>
            <person name="Shah S."/>
            <person name="Dougan E. K."/>
            <person name="Thang M."/>
            <person name="Chan C."/>
        </authorList>
    </citation>
    <scope>NUCLEOTIDE SEQUENCE [LARGE SCALE GENOMIC DNA]</scope>
</reference>
<accession>A0ABP0I7L0</accession>
<name>A0ABP0I7L0_9DINO</name>